<dbReference type="InterPro" id="IPR051606">
    <property type="entry name" value="Polyketide_Oxido-like"/>
</dbReference>
<dbReference type="PANTHER" id="PTHR43355:SF2">
    <property type="entry name" value="FLAVIN REDUCTASE (NADPH)"/>
    <property type="match status" value="1"/>
</dbReference>
<dbReference type="Proteomes" id="UP001165368">
    <property type="component" value="Unassembled WGS sequence"/>
</dbReference>
<comment type="caution">
    <text evidence="2">The sequence shown here is derived from an EMBL/GenBank/DDBJ whole genome shotgun (WGS) entry which is preliminary data.</text>
</comment>
<dbReference type="EMBL" id="JAKLTQ010000002">
    <property type="protein sequence ID" value="MCG2621448.1"/>
    <property type="molecule type" value="Genomic_DNA"/>
</dbReference>
<reference evidence="2" key="1">
    <citation type="submission" date="2022-01" db="EMBL/GenBank/DDBJ databases">
        <authorList>
            <person name="Jo J.-H."/>
            <person name="Im W.-T."/>
        </authorList>
    </citation>
    <scope>NUCLEOTIDE SEQUENCE</scope>
    <source>
        <strain evidence="2">I2-34</strain>
    </source>
</reference>
<dbReference type="SUPFAM" id="SSF51735">
    <property type="entry name" value="NAD(P)-binding Rossmann-fold domains"/>
    <property type="match status" value="1"/>
</dbReference>
<dbReference type="PANTHER" id="PTHR43355">
    <property type="entry name" value="FLAVIN REDUCTASE (NADPH)"/>
    <property type="match status" value="1"/>
</dbReference>
<accession>A0ABS9L4D3</accession>
<dbReference type="InterPro" id="IPR016040">
    <property type="entry name" value="NAD(P)-bd_dom"/>
</dbReference>
<dbReference type="RefSeq" id="WP_237818660.1">
    <property type="nucleotide sequence ID" value="NZ_JAKLTQ010000002.1"/>
</dbReference>
<protein>
    <submittedName>
        <fullName evidence="2">NAD(P)H-binding protein</fullName>
    </submittedName>
</protein>
<evidence type="ECO:0000313" key="2">
    <source>
        <dbReference type="EMBL" id="MCG2621448.1"/>
    </source>
</evidence>
<feature type="domain" description="NAD(P)-binding" evidence="1">
    <location>
        <begin position="7"/>
        <end position="189"/>
    </location>
</feature>
<dbReference type="InterPro" id="IPR036291">
    <property type="entry name" value="NAD(P)-bd_dom_sf"/>
</dbReference>
<name>A0ABS9L4D3_9MICC</name>
<proteinExistence type="predicted"/>
<keyword evidence="3" id="KW-1185">Reference proteome</keyword>
<sequence length="200" mass="20698">MKIAVYGATGMVGSEITAEALRRGHDVTAVTRSGSAIEGTAARTAELSDLEAFQDLAATHDAVVVSVSPDRTGGPHEPILAAHRAIAGASVPARVFIVGGAGALEVDGVRLKDLPGFPEAYLAEATTFAEVLDTYRAAAGLDWTMLAPAPMIAPGERTGSYQLGLDSPVGDSISSQDFAVAALDELEEPKHRGQRFTVAN</sequence>
<dbReference type="Gene3D" id="3.40.50.720">
    <property type="entry name" value="NAD(P)-binding Rossmann-like Domain"/>
    <property type="match status" value="1"/>
</dbReference>
<evidence type="ECO:0000313" key="3">
    <source>
        <dbReference type="Proteomes" id="UP001165368"/>
    </source>
</evidence>
<organism evidence="2 3">
    <name type="scientific">Arthrobacter hankyongi</name>
    <dbReference type="NCBI Taxonomy" id="2904801"/>
    <lineage>
        <taxon>Bacteria</taxon>
        <taxon>Bacillati</taxon>
        <taxon>Actinomycetota</taxon>
        <taxon>Actinomycetes</taxon>
        <taxon>Micrococcales</taxon>
        <taxon>Micrococcaceae</taxon>
        <taxon>Arthrobacter</taxon>
    </lineage>
</organism>
<gene>
    <name evidence="2" type="ORF">LVY72_05900</name>
</gene>
<evidence type="ECO:0000259" key="1">
    <source>
        <dbReference type="Pfam" id="PF13460"/>
    </source>
</evidence>
<dbReference type="Pfam" id="PF13460">
    <property type="entry name" value="NAD_binding_10"/>
    <property type="match status" value="1"/>
</dbReference>